<proteinExistence type="predicted"/>
<dbReference type="Pfam" id="PF08378">
    <property type="entry name" value="NERD"/>
    <property type="match status" value="1"/>
</dbReference>
<dbReference type="OrthoDB" id="3472023at2"/>
<evidence type="ECO:0000259" key="2">
    <source>
        <dbReference type="Pfam" id="PF08378"/>
    </source>
</evidence>
<dbReference type="EMBL" id="FZNP01000003">
    <property type="protein sequence ID" value="SNR51064.1"/>
    <property type="molecule type" value="Genomic_DNA"/>
</dbReference>
<evidence type="ECO:0000313" key="4">
    <source>
        <dbReference type="Proteomes" id="UP000198420"/>
    </source>
</evidence>
<name>A0A238WXY6_9ACTN</name>
<accession>A0A238WXY6</accession>
<evidence type="ECO:0000313" key="3">
    <source>
        <dbReference type="EMBL" id="SNR51064.1"/>
    </source>
</evidence>
<sequence>MYEVGRAGDFVSRQMWRHRTRGSLYAAGAATLAVTAIGALVGALLWDASALRVTAVVAGAAAAAGCGYAWIRATRALGQARRSAVGARSEREVRAAVRRTESVAAAYGLVLGSRGGDCDTVVFTRGCGAAAIEVKTGHGRVSADDGTMRVGKRVLHGDPVRQAANQARRLSRKLGGRTVLAVVCVPGMRNRPFTTAAGVWVCSARDLTAVLDRAPRVFGAAEEARETMRSLWHAAPA</sequence>
<dbReference type="Proteomes" id="UP000198420">
    <property type="component" value="Unassembled WGS sequence"/>
</dbReference>
<feature type="transmembrane region" description="Helical" evidence="1">
    <location>
        <begin position="23"/>
        <end position="45"/>
    </location>
</feature>
<gene>
    <name evidence="3" type="ORF">SAMN06265355_103417</name>
</gene>
<protein>
    <submittedName>
        <fullName evidence="3">Nuclease-related domain-containing protein</fullName>
    </submittedName>
</protein>
<dbReference type="RefSeq" id="WP_089311457.1">
    <property type="nucleotide sequence ID" value="NZ_FZNP01000003.1"/>
</dbReference>
<organism evidence="3 4">
    <name type="scientific">Actinomadura mexicana</name>
    <dbReference type="NCBI Taxonomy" id="134959"/>
    <lineage>
        <taxon>Bacteria</taxon>
        <taxon>Bacillati</taxon>
        <taxon>Actinomycetota</taxon>
        <taxon>Actinomycetes</taxon>
        <taxon>Streptosporangiales</taxon>
        <taxon>Thermomonosporaceae</taxon>
        <taxon>Actinomadura</taxon>
    </lineage>
</organism>
<keyword evidence="1" id="KW-0812">Transmembrane</keyword>
<keyword evidence="1" id="KW-0472">Membrane</keyword>
<feature type="domain" description="NERD" evidence="2">
    <location>
        <begin position="86"/>
        <end position="182"/>
    </location>
</feature>
<dbReference type="InterPro" id="IPR011528">
    <property type="entry name" value="NERD"/>
</dbReference>
<feature type="transmembrane region" description="Helical" evidence="1">
    <location>
        <begin position="51"/>
        <end position="71"/>
    </location>
</feature>
<dbReference type="AlphaFoldDB" id="A0A238WXY6"/>
<evidence type="ECO:0000256" key="1">
    <source>
        <dbReference type="SAM" id="Phobius"/>
    </source>
</evidence>
<keyword evidence="4" id="KW-1185">Reference proteome</keyword>
<keyword evidence="1" id="KW-1133">Transmembrane helix</keyword>
<reference evidence="4" key="1">
    <citation type="submission" date="2017-06" db="EMBL/GenBank/DDBJ databases">
        <authorList>
            <person name="Varghese N."/>
            <person name="Submissions S."/>
        </authorList>
    </citation>
    <scope>NUCLEOTIDE SEQUENCE [LARGE SCALE GENOMIC DNA]</scope>
    <source>
        <strain evidence="4">DSM 44485</strain>
    </source>
</reference>